<accession>A0A0G4HJU3</accession>
<organism evidence="3">
    <name type="scientific">Chromera velia CCMP2878</name>
    <dbReference type="NCBI Taxonomy" id="1169474"/>
    <lineage>
        <taxon>Eukaryota</taxon>
        <taxon>Sar</taxon>
        <taxon>Alveolata</taxon>
        <taxon>Colpodellida</taxon>
        <taxon>Chromeraceae</taxon>
        <taxon>Chromera</taxon>
    </lineage>
</organism>
<dbReference type="AlphaFoldDB" id="A0A0G4HJU3"/>
<name>A0A0G4HJU3_9ALVE</name>
<feature type="region of interest" description="Disordered" evidence="1">
    <location>
        <begin position="37"/>
        <end position="63"/>
    </location>
</feature>
<evidence type="ECO:0000256" key="2">
    <source>
        <dbReference type="SAM" id="SignalP"/>
    </source>
</evidence>
<dbReference type="PANTHER" id="PTHR34123:SF1">
    <property type="entry name" value="OS04G0578200 PROTEIN"/>
    <property type="match status" value="1"/>
</dbReference>
<evidence type="ECO:0000256" key="1">
    <source>
        <dbReference type="SAM" id="MobiDB-lite"/>
    </source>
</evidence>
<keyword evidence="2" id="KW-0732">Signal</keyword>
<evidence type="ECO:0000313" key="3">
    <source>
        <dbReference type="EMBL" id="CEM44490.1"/>
    </source>
</evidence>
<dbReference type="EMBL" id="CDMZ01002938">
    <property type="protein sequence ID" value="CEM44490.1"/>
    <property type="molecule type" value="Genomic_DNA"/>
</dbReference>
<proteinExistence type="predicted"/>
<dbReference type="VEuPathDB" id="CryptoDB:Cvel_1110"/>
<reference evidence="3" key="1">
    <citation type="submission" date="2014-11" db="EMBL/GenBank/DDBJ databases">
        <authorList>
            <person name="Otto D Thomas"/>
            <person name="Naeem Raeece"/>
        </authorList>
    </citation>
    <scope>NUCLEOTIDE SEQUENCE</scope>
</reference>
<dbReference type="PANTHER" id="PTHR34123">
    <property type="entry name" value="OS04G0578200 PROTEIN"/>
    <property type="match status" value="1"/>
</dbReference>
<feature type="chain" id="PRO_5005191650" description="SnoaL-like domain-containing protein" evidence="2">
    <location>
        <begin position="20"/>
        <end position="241"/>
    </location>
</feature>
<sequence>MPYFRSLVCFALLLSSAEGFLGREFFVLQKHGKSPVLSRGSRLRASPQESPSIRTEKAGEEARSRRRSLVESLISAPAALALSLAASSATLPPRAHAVSASEKTKPKQKGLTPAELRAIVEEDLSKRQFLVTGLFTRSVYDESCLFQDEIDTYKIDDFIEGIPKLFNGERSHVDLVGDIQADDKMVSFRFSEILAFNVPLVWPKVEVTGRVELTRGPEGLITKYREFWDKSPSGVVQTLRI</sequence>
<protein>
    <recommendedName>
        <fullName evidence="4">SnoaL-like domain-containing protein</fullName>
    </recommendedName>
</protein>
<feature type="compositionally biased region" description="Basic and acidic residues" evidence="1">
    <location>
        <begin position="54"/>
        <end position="63"/>
    </location>
</feature>
<feature type="signal peptide" evidence="2">
    <location>
        <begin position="1"/>
        <end position="19"/>
    </location>
</feature>
<gene>
    <name evidence="3" type="ORF">Cvel_1110</name>
</gene>
<evidence type="ECO:0008006" key="4">
    <source>
        <dbReference type="Google" id="ProtNLM"/>
    </source>
</evidence>